<dbReference type="OrthoDB" id="9045962at2759"/>
<reference evidence="21 22" key="1">
    <citation type="journal article" date="2018" name="Nat. Ecol. Evol.">
        <title>Shark genomes provide insights into elasmobranch evolution and the origin of vertebrates.</title>
        <authorList>
            <person name="Hara Y"/>
            <person name="Yamaguchi K"/>
            <person name="Onimaru K"/>
            <person name="Kadota M"/>
            <person name="Koyanagi M"/>
            <person name="Keeley SD"/>
            <person name="Tatsumi K"/>
            <person name="Tanaka K"/>
            <person name="Motone F"/>
            <person name="Kageyama Y"/>
            <person name="Nozu R"/>
            <person name="Adachi N"/>
            <person name="Nishimura O"/>
            <person name="Nakagawa R"/>
            <person name="Tanegashima C"/>
            <person name="Kiyatake I"/>
            <person name="Matsumoto R"/>
            <person name="Murakumo K"/>
            <person name="Nishida K"/>
            <person name="Terakita A"/>
            <person name="Kuratani S"/>
            <person name="Sato K"/>
            <person name="Hyodo S Kuraku.S."/>
        </authorList>
    </citation>
    <scope>NUCLEOTIDE SEQUENCE [LARGE SCALE GENOMIC DNA]</scope>
</reference>
<evidence type="ECO:0000256" key="11">
    <source>
        <dbReference type="ARBA" id="ARBA00022989"/>
    </source>
</evidence>
<dbReference type="FunFam" id="2.60.40.60:FF:000031">
    <property type="entry name" value="Cadherin 3"/>
    <property type="match status" value="1"/>
</dbReference>
<dbReference type="FunFam" id="2.60.40.60:FF:000095">
    <property type="entry name" value="Cadherin 13"/>
    <property type="match status" value="1"/>
</dbReference>
<dbReference type="PROSITE" id="PS50268">
    <property type="entry name" value="CADHERIN_2"/>
    <property type="match status" value="4"/>
</dbReference>
<comment type="function">
    <text evidence="14">Cadherins are calcium-dependent cell adhesion proteins. They preferentially interact with themselves in a homophilic manner in connecting cells; cadherins may thus contribute to the sorting of heterogeneous cell types. Ligand for integrins alpha-E/beta-7, ITGAE:ITGAB7, alpha-4/beta-7, ITGA4:ITGAB7 and alpha-4/beta-1, ITGA4:ITGAB1 through which modulates CD4(+) T cells activation.</text>
</comment>
<evidence type="ECO:0000256" key="3">
    <source>
        <dbReference type="ARBA" id="ARBA00022475"/>
    </source>
</evidence>
<dbReference type="FunFam" id="2.60.40.60:FF:000011">
    <property type="entry name" value="Cadherin 1"/>
    <property type="match status" value="1"/>
</dbReference>
<evidence type="ECO:0000256" key="6">
    <source>
        <dbReference type="ARBA" id="ARBA00022723"/>
    </source>
</evidence>
<dbReference type="GO" id="GO:0034332">
    <property type="term" value="P:adherens junction organization"/>
    <property type="evidence" value="ECO:0007669"/>
    <property type="project" value="TreeGrafter"/>
</dbReference>
<evidence type="ECO:0000313" key="21">
    <source>
        <dbReference type="EMBL" id="GCC31949.1"/>
    </source>
</evidence>
<dbReference type="GO" id="GO:0016477">
    <property type="term" value="P:cell migration"/>
    <property type="evidence" value="ECO:0007669"/>
    <property type="project" value="TreeGrafter"/>
</dbReference>
<comment type="caution">
    <text evidence="21">The sequence shown here is derived from an EMBL/GenBank/DDBJ whole genome shotgun (WGS) entry which is preliminary data.</text>
</comment>
<keyword evidence="4" id="KW-0963">Cytoplasm</keyword>
<dbReference type="GO" id="GO:0000902">
    <property type="term" value="P:cell morphogenesis"/>
    <property type="evidence" value="ECO:0007669"/>
    <property type="project" value="TreeGrafter"/>
</dbReference>
<dbReference type="InterPro" id="IPR015919">
    <property type="entry name" value="Cadherin-like_sf"/>
</dbReference>
<keyword evidence="10" id="KW-0130">Cell adhesion</keyword>
<dbReference type="FunFam" id="2.60.40.60:FF:000158">
    <property type="entry name" value="Dachsous cadherin-related 1"/>
    <property type="match status" value="1"/>
</dbReference>
<proteinExistence type="predicted"/>
<keyword evidence="9 17" id="KW-0106">Calcium</keyword>
<evidence type="ECO:0000256" key="1">
    <source>
        <dbReference type="ARBA" id="ARBA00004251"/>
    </source>
</evidence>
<dbReference type="PANTHER" id="PTHR24027">
    <property type="entry name" value="CADHERIN-23"/>
    <property type="match status" value="1"/>
</dbReference>
<dbReference type="GO" id="GO:0008013">
    <property type="term" value="F:beta-catenin binding"/>
    <property type="evidence" value="ECO:0007669"/>
    <property type="project" value="TreeGrafter"/>
</dbReference>
<dbReference type="EMBL" id="BEZZ01000401">
    <property type="protein sequence ID" value="GCC31949.1"/>
    <property type="molecule type" value="Genomic_DNA"/>
</dbReference>
<dbReference type="GO" id="GO:0005737">
    <property type="term" value="C:cytoplasm"/>
    <property type="evidence" value="ECO:0007669"/>
    <property type="project" value="UniProtKB-SubCell"/>
</dbReference>
<keyword evidence="7 19" id="KW-0732">Signal</keyword>
<feature type="chain" id="PRO_5019146602" description="Cadherin-like protein 26" evidence="19">
    <location>
        <begin position="19"/>
        <end position="839"/>
    </location>
</feature>
<evidence type="ECO:0000256" key="17">
    <source>
        <dbReference type="PROSITE-ProRule" id="PRU00043"/>
    </source>
</evidence>
<keyword evidence="6" id="KW-0479">Metal-binding</keyword>
<keyword evidence="3" id="KW-1003">Cell membrane</keyword>
<dbReference type="AlphaFoldDB" id="A0A401SNH2"/>
<feature type="domain" description="Cadherin" evidence="20">
    <location>
        <begin position="287"/>
        <end position="407"/>
    </location>
</feature>
<evidence type="ECO:0000313" key="22">
    <source>
        <dbReference type="Proteomes" id="UP000287033"/>
    </source>
</evidence>
<dbReference type="PROSITE" id="PS00232">
    <property type="entry name" value="CADHERIN_1"/>
    <property type="match status" value="2"/>
</dbReference>
<evidence type="ECO:0000256" key="10">
    <source>
        <dbReference type="ARBA" id="ARBA00022889"/>
    </source>
</evidence>
<feature type="domain" description="Cadherin" evidence="20">
    <location>
        <begin position="176"/>
        <end position="286"/>
    </location>
</feature>
<evidence type="ECO:0000256" key="14">
    <source>
        <dbReference type="ARBA" id="ARBA00059993"/>
    </source>
</evidence>
<organism evidence="21 22">
    <name type="scientific">Chiloscyllium punctatum</name>
    <name type="common">Brownbanded bambooshark</name>
    <name type="synonym">Hemiscyllium punctatum</name>
    <dbReference type="NCBI Taxonomy" id="137246"/>
    <lineage>
        <taxon>Eukaryota</taxon>
        <taxon>Metazoa</taxon>
        <taxon>Chordata</taxon>
        <taxon>Craniata</taxon>
        <taxon>Vertebrata</taxon>
        <taxon>Chondrichthyes</taxon>
        <taxon>Elasmobranchii</taxon>
        <taxon>Galeomorphii</taxon>
        <taxon>Galeoidea</taxon>
        <taxon>Orectolobiformes</taxon>
        <taxon>Hemiscylliidae</taxon>
        <taxon>Chiloscyllium</taxon>
    </lineage>
</organism>
<dbReference type="InterPro" id="IPR020894">
    <property type="entry name" value="Cadherin_CS"/>
</dbReference>
<name>A0A401SNH2_CHIPU</name>
<feature type="signal peptide" evidence="19">
    <location>
        <begin position="1"/>
        <end position="18"/>
    </location>
</feature>
<dbReference type="Proteomes" id="UP000287033">
    <property type="component" value="Unassembled WGS sequence"/>
</dbReference>
<dbReference type="GO" id="GO:0044331">
    <property type="term" value="P:cell-cell adhesion mediated by cadherin"/>
    <property type="evidence" value="ECO:0007669"/>
    <property type="project" value="TreeGrafter"/>
</dbReference>
<evidence type="ECO:0000256" key="13">
    <source>
        <dbReference type="ARBA" id="ARBA00023180"/>
    </source>
</evidence>
<comment type="subcellular location">
    <subcellularLocation>
        <location evidence="1">Cell membrane</location>
        <topology evidence="1">Single-pass type I membrane protein</topology>
    </subcellularLocation>
    <subcellularLocation>
        <location evidence="2">Cytoplasm</location>
    </subcellularLocation>
</comment>
<dbReference type="Gene3D" id="2.60.40.60">
    <property type="entry name" value="Cadherins"/>
    <property type="match status" value="5"/>
</dbReference>
<dbReference type="SUPFAM" id="SSF49313">
    <property type="entry name" value="Cadherin-like"/>
    <property type="match status" value="5"/>
</dbReference>
<protein>
    <recommendedName>
        <fullName evidence="16">Cadherin-like protein 26</fullName>
    </recommendedName>
</protein>
<evidence type="ECO:0000256" key="16">
    <source>
        <dbReference type="ARBA" id="ARBA00069031"/>
    </source>
</evidence>
<dbReference type="GO" id="GO:0005509">
    <property type="term" value="F:calcium ion binding"/>
    <property type="evidence" value="ECO:0007669"/>
    <property type="project" value="UniProtKB-UniRule"/>
</dbReference>
<evidence type="ECO:0000256" key="9">
    <source>
        <dbReference type="ARBA" id="ARBA00022837"/>
    </source>
</evidence>
<evidence type="ECO:0000256" key="18">
    <source>
        <dbReference type="SAM" id="Phobius"/>
    </source>
</evidence>
<evidence type="ECO:0000256" key="12">
    <source>
        <dbReference type="ARBA" id="ARBA00023136"/>
    </source>
</evidence>
<dbReference type="GO" id="GO:0007156">
    <property type="term" value="P:homophilic cell adhesion via plasma membrane adhesion molecules"/>
    <property type="evidence" value="ECO:0007669"/>
    <property type="project" value="InterPro"/>
</dbReference>
<evidence type="ECO:0000256" key="15">
    <source>
        <dbReference type="ARBA" id="ARBA00062925"/>
    </source>
</evidence>
<dbReference type="GO" id="GO:0016339">
    <property type="term" value="P:calcium-dependent cell-cell adhesion via plasma membrane cell adhesion molecules"/>
    <property type="evidence" value="ECO:0007669"/>
    <property type="project" value="TreeGrafter"/>
</dbReference>
<keyword evidence="12 18" id="KW-0472">Membrane</keyword>
<keyword evidence="8" id="KW-0677">Repeat</keyword>
<keyword evidence="22" id="KW-1185">Reference proteome</keyword>
<dbReference type="STRING" id="137246.A0A401SNH2"/>
<gene>
    <name evidence="21" type="ORF">chiPu_0010409</name>
</gene>
<dbReference type="InterPro" id="IPR002126">
    <property type="entry name" value="Cadherin-like_dom"/>
</dbReference>
<comment type="subunit">
    <text evidence="15">Homodimer. Component of a cadherin:catenin adhesion complex composed of at least of CDH26, beta-catenin/CTNNB1, alpha-catenin/CTNNA1 and p120 catenin/CTNND1.</text>
</comment>
<evidence type="ECO:0000256" key="19">
    <source>
        <dbReference type="SAM" id="SignalP"/>
    </source>
</evidence>
<dbReference type="GO" id="GO:0016342">
    <property type="term" value="C:catenin complex"/>
    <property type="evidence" value="ECO:0007669"/>
    <property type="project" value="TreeGrafter"/>
</dbReference>
<evidence type="ECO:0000259" key="20">
    <source>
        <dbReference type="PROSITE" id="PS50268"/>
    </source>
</evidence>
<evidence type="ECO:0000256" key="7">
    <source>
        <dbReference type="ARBA" id="ARBA00022729"/>
    </source>
</evidence>
<dbReference type="PRINTS" id="PR00205">
    <property type="entry name" value="CADHERIN"/>
</dbReference>
<dbReference type="Pfam" id="PF00028">
    <property type="entry name" value="Cadherin"/>
    <property type="match status" value="4"/>
</dbReference>
<keyword evidence="5 18" id="KW-0812">Transmembrane</keyword>
<dbReference type="SMART" id="SM00112">
    <property type="entry name" value="CA"/>
    <property type="match status" value="4"/>
</dbReference>
<evidence type="ECO:0000256" key="2">
    <source>
        <dbReference type="ARBA" id="ARBA00004496"/>
    </source>
</evidence>
<dbReference type="GO" id="GO:0045296">
    <property type="term" value="F:cadherin binding"/>
    <property type="evidence" value="ECO:0007669"/>
    <property type="project" value="TreeGrafter"/>
</dbReference>
<feature type="transmembrane region" description="Helical" evidence="18">
    <location>
        <begin position="625"/>
        <end position="651"/>
    </location>
</feature>
<dbReference type="FunFam" id="2.60.40.60:FF:000019">
    <property type="entry name" value="Cadherin 2"/>
    <property type="match status" value="1"/>
</dbReference>
<evidence type="ECO:0000256" key="4">
    <source>
        <dbReference type="ARBA" id="ARBA00022490"/>
    </source>
</evidence>
<feature type="domain" description="Cadherin" evidence="20">
    <location>
        <begin position="68"/>
        <end position="175"/>
    </location>
</feature>
<accession>A0A401SNH2</accession>
<dbReference type="InterPro" id="IPR039808">
    <property type="entry name" value="Cadherin"/>
</dbReference>
<dbReference type="PANTHER" id="PTHR24027:SF78">
    <property type="entry name" value="CADHERIN-LIKE PROTEIN 26"/>
    <property type="match status" value="1"/>
</dbReference>
<feature type="domain" description="Cadherin" evidence="20">
    <location>
        <begin position="408"/>
        <end position="515"/>
    </location>
</feature>
<sequence length="839" mass="94212">MRIHNVLLCFSALAVMNCLSHNQEKLNEAKRGIHPVVQSIIQTTRDPRSGNSKELKPHQLQRCKRAWVLATFEITEEDEGPFPKFVAQLQNDKTQNYSLWYKIMGPGVDQDPEHGLFEINKNNGNLYINRKVDREATSIFKLTVDALQKRTGNILDSSLIYQIKVKDINDNPPVFSKDIYHVQVSESTAPGQSIFKVEATDKDEIKHPNSIISYYLVSEPESPTGRMFAIDQENGTITLKNCLDYQKITSYKLLIRARDNGPQIQHSSTATVVVNVDDRNNNPPTFISHTASATVSENNVMAVILKVKVSDGDQPNTPGWKAKYTIIHGNEKENYKIETEPDTNNGILLLIKHLDYEHGRERILQIAVENEEPLFTCPGTNIDLRTSESQIMTVNINVLDENDPPLFDPAEILVKRKEGLLPEVVLGRMNATDPDNIFKNHIRYVKAHDPGELVSVDKVTGIVTTLKELDREAPYMNGSVYDIIIHAVDDGVPPLTGTATLHLHLSDVNDNAPYIVDNNQHMCTNGNARSINIMAADDDENPFSGPFTFELMDTKVFGKKMWKLSTAYGTSSQLMSLQDPLPGVYAVPFKIHDRQGISNVNILNLRVCHCPDEVECESLETHRSIGVGTAIGVLFASLLLLLLVPCSFLFCDFTNKMRSNLVPDEPNGSLIKYNEEGGGAPCSADFISRFLPEENGHFLLHGFETSGTLQIENENLLKHKGFFQPSAENLTPVNSSSSYDFNNGLETAGRIHFSESTMSPTIHQTGSRQVMRSNLDDLIYQRVQFYNDREVLQDHCAPHVYMHEGRATSIISLDSLIHTEKRDYFNYLDQTGTKVCKQQ</sequence>
<evidence type="ECO:0000256" key="8">
    <source>
        <dbReference type="ARBA" id="ARBA00022737"/>
    </source>
</evidence>
<dbReference type="GO" id="GO:0007043">
    <property type="term" value="P:cell-cell junction assembly"/>
    <property type="evidence" value="ECO:0007669"/>
    <property type="project" value="TreeGrafter"/>
</dbReference>
<evidence type="ECO:0000256" key="5">
    <source>
        <dbReference type="ARBA" id="ARBA00022692"/>
    </source>
</evidence>
<keyword evidence="13" id="KW-0325">Glycoprotein</keyword>
<dbReference type="GO" id="GO:0005912">
    <property type="term" value="C:adherens junction"/>
    <property type="evidence" value="ECO:0007669"/>
    <property type="project" value="TreeGrafter"/>
</dbReference>
<keyword evidence="11 18" id="KW-1133">Transmembrane helix</keyword>
<dbReference type="CDD" id="cd11304">
    <property type="entry name" value="Cadherin_repeat"/>
    <property type="match status" value="4"/>
</dbReference>